<comment type="caution">
    <text evidence="1">The sequence shown here is derived from an EMBL/GenBank/DDBJ whole genome shotgun (WGS) entry which is preliminary data.</text>
</comment>
<accession>A0ABD2ZSY9</accession>
<gene>
    <name evidence="1" type="ORF">ACH5RR_015375</name>
</gene>
<reference evidence="1 2" key="1">
    <citation type="submission" date="2024-11" db="EMBL/GenBank/DDBJ databases">
        <title>A near-complete genome assembly of Cinchona calisaya.</title>
        <authorList>
            <person name="Lian D.C."/>
            <person name="Zhao X.W."/>
            <person name="Wei L."/>
        </authorList>
    </citation>
    <scope>NUCLEOTIDE SEQUENCE [LARGE SCALE GENOMIC DNA]</scope>
    <source>
        <tissue evidence="1">Nenye</tissue>
    </source>
</reference>
<dbReference type="AlphaFoldDB" id="A0ABD2ZSY9"/>
<evidence type="ECO:0000313" key="2">
    <source>
        <dbReference type="Proteomes" id="UP001630127"/>
    </source>
</evidence>
<evidence type="ECO:0000313" key="1">
    <source>
        <dbReference type="EMBL" id="KAL3522541.1"/>
    </source>
</evidence>
<dbReference type="EMBL" id="JBJUIK010000007">
    <property type="protein sequence ID" value="KAL3522541.1"/>
    <property type="molecule type" value="Genomic_DNA"/>
</dbReference>
<keyword evidence="2" id="KW-1185">Reference proteome</keyword>
<sequence>MDRRRERKISSGRDVAGCRVRQIWKATNVRERTYRATKERRGYEKRGIEERYRVRRDWERRKARLEVGIGMGEMSEKKGAMCSMDARLEGMLAHIEIKETVAEKRTEKARRKKSSSIKR</sequence>
<name>A0ABD2ZSY9_9GENT</name>
<organism evidence="1 2">
    <name type="scientific">Cinchona calisaya</name>
    <dbReference type="NCBI Taxonomy" id="153742"/>
    <lineage>
        <taxon>Eukaryota</taxon>
        <taxon>Viridiplantae</taxon>
        <taxon>Streptophyta</taxon>
        <taxon>Embryophyta</taxon>
        <taxon>Tracheophyta</taxon>
        <taxon>Spermatophyta</taxon>
        <taxon>Magnoliopsida</taxon>
        <taxon>eudicotyledons</taxon>
        <taxon>Gunneridae</taxon>
        <taxon>Pentapetalae</taxon>
        <taxon>asterids</taxon>
        <taxon>lamiids</taxon>
        <taxon>Gentianales</taxon>
        <taxon>Rubiaceae</taxon>
        <taxon>Cinchonoideae</taxon>
        <taxon>Cinchoneae</taxon>
        <taxon>Cinchona</taxon>
    </lineage>
</organism>
<dbReference type="Proteomes" id="UP001630127">
    <property type="component" value="Unassembled WGS sequence"/>
</dbReference>
<proteinExistence type="predicted"/>
<protein>
    <submittedName>
        <fullName evidence="1">Uncharacterized protein</fullName>
    </submittedName>
</protein>